<keyword evidence="1" id="KW-0433">Leucine-rich repeat</keyword>
<accession>A0A315WBS5</accession>
<gene>
    <name evidence="5" type="ORF">CCH79_00015519</name>
</gene>
<evidence type="ECO:0000256" key="3">
    <source>
        <dbReference type="SAM" id="MobiDB-lite"/>
    </source>
</evidence>
<evidence type="ECO:0000256" key="2">
    <source>
        <dbReference type="ARBA" id="ARBA00022737"/>
    </source>
</evidence>
<organism evidence="5 6">
    <name type="scientific">Gambusia affinis</name>
    <name type="common">Western mosquitofish</name>
    <name type="synonym">Heterandria affinis</name>
    <dbReference type="NCBI Taxonomy" id="33528"/>
    <lineage>
        <taxon>Eukaryota</taxon>
        <taxon>Metazoa</taxon>
        <taxon>Chordata</taxon>
        <taxon>Craniata</taxon>
        <taxon>Vertebrata</taxon>
        <taxon>Euteleostomi</taxon>
        <taxon>Actinopterygii</taxon>
        <taxon>Neopterygii</taxon>
        <taxon>Teleostei</taxon>
        <taxon>Neoteleostei</taxon>
        <taxon>Acanthomorphata</taxon>
        <taxon>Ovalentaria</taxon>
        <taxon>Atherinomorphae</taxon>
        <taxon>Cyprinodontiformes</taxon>
        <taxon>Poeciliidae</taxon>
        <taxon>Poeciliinae</taxon>
        <taxon>Gambusia</taxon>
    </lineage>
</organism>
<dbReference type="AlphaFoldDB" id="A0A315WBS5"/>
<dbReference type="SMART" id="SM01288">
    <property type="entry name" value="FISNA"/>
    <property type="match status" value="1"/>
</dbReference>
<dbReference type="Proteomes" id="UP000250572">
    <property type="component" value="Unassembled WGS sequence"/>
</dbReference>
<reference evidence="5 6" key="1">
    <citation type="journal article" date="2018" name="G3 (Bethesda)">
        <title>A High-Quality Reference Genome for the Invasive Mosquitofish Gambusia affinis Using a Chicago Library.</title>
        <authorList>
            <person name="Hoffberg S.L."/>
            <person name="Troendle N.J."/>
            <person name="Glenn T.C."/>
            <person name="Mahmud O."/>
            <person name="Louha S."/>
            <person name="Chalopin D."/>
            <person name="Bennetzen J.L."/>
            <person name="Mauricio R."/>
        </authorList>
    </citation>
    <scope>NUCLEOTIDE SEQUENCE [LARGE SCALE GENOMIC DNA]</scope>
    <source>
        <strain evidence="5">NE01/NJP1002.9</strain>
        <tissue evidence="5">Muscle</tissue>
    </source>
</reference>
<dbReference type="Pfam" id="PF14484">
    <property type="entry name" value="FISNA"/>
    <property type="match status" value="1"/>
</dbReference>
<keyword evidence="2" id="KW-0677">Repeat</keyword>
<evidence type="ECO:0000313" key="5">
    <source>
        <dbReference type="EMBL" id="PWA32932.1"/>
    </source>
</evidence>
<dbReference type="InterPro" id="IPR051261">
    <property type="entry name" value="NLR"/>
</dbReference>
<evidence type="ECO:0000256" key="1">
    <source>
        <dbReference type="ARBA" id="ARBA00022614"/>
    </source>
</evidence>
<feature type="domain" description="FISNA" evidence="4">
    <location>
        <begin position="88"/>
        <end position="160"/>
    </location>
</feature>
<feature type="non-terminal residue" evidence="5">
    <location>
        <position position="176"/>
    </location>
</feature>
<feature type="region of interest" description="Disordered" evidence="3">
    <location>
        <begin position="30"/>
        <end position="50"/>
    </location>
</feature>
<feature type="non-terminal residue" evidence="5">
    <location>
        <position position="1"/>
    </location>
</feature>
<proteinExistence type="predicted"/>
<sequence length="176" mass="20377">ELEKKIVMFVKDELKDMQKVLCSDYPEFSESLEEDEGVSGNKDEKQSSSNRSSREAFLKITVDFLRMMNLDDLADLLQSKSFITCQQTLKSNLKKKLQFVFEGIAKSGSQTFLNQIYTELYITEGNSEDVNNEHEVRQIETVPWKPDRPETTIRHEDIFKPSPDKDEKIRAVMTKG</sequence>
<dbReference type="PANTHER" id="PTHR24106">
    <property type="entry name" value="NACHT, LRR AND CARD DOMAINS-CONTAINING"/>
    <property type="match status" value="1"/>
</dbReference>
<evidence type="ECO:0000259" key="4">
    <source>
        <dbReference type="SMART" id="SM01288"/>
    </source>
</evidence>
<name>A0A315WBS5_GAMAF</name>
<keyword evidence="6" id="KW-1185">Reference proteome</keyword>
<dbReference type="EMBL" id="NHOQ01000105">
    <property type="protein sequence ID" value="PWA32932.1"/>
    <property type="molecule type" value="Genomic_DNA"/>
</dbReference>
<evidence type="ECO:0000313" key="6">
    <source>
        <dbReference type="Proteomes" id="UP000250572"/>
    </source>
</evidence>
<dbReference type="InterPro" id="IPR029495">
    <property type="entry name" value="NACHT-assoc"/>
</dbReference>
<comment type="caution">
    <text evidence="5">The sequence shown here is derived from an EMBL/GenBank/DDBJ whole genome shotgun (WGS) entry which is preliminary data.</text>
</comment>
<protein>
    <recommendedName>
        <fullName evidence="4">FISNA domain-containing protein</fullName>
    </recommendedName>
</protein>
<feature type="compositionally biased region" description="Basic and acidic residues" evidence="3">
    <location>
        <begin position="41"/>
        <end position="50"/>
    </location>
</feature>